<evidence type="ECO:0000256" key="4">
    <source>
        <dbReference type="ARBA" id="ARBA00023186"/>
    </source>
</evidence>
<dbReference type="HAMAP" id="MF_00822">
    <property type="entry name" value="UreE"/>
    <property type="match status" value="1"/>
</dbReference>
<evidence type="ECO:0000313" key="7">
    <source>
        <dbReference type="EMBL" id="AWX99744.1"/>
    </source>
</evidence>
<dbReference type="NCBIfam" id="NF010711">
    <property type="entry name" value="PRK14113.1"/>
    <property type="match status" value="1"/>
</dbReference>
<feature type="domain" description="UreE urease accessory N-terminal" evidence="6">
    <location>
        <begin position="1"/>
        <end position="66"/>
    </location>
</feature>
<sequence length="157" mass="17483">MLDIYERLGTHCHDPVHTTVTLTHEQRDRGRLKLVGDNSEDVRVFLERGKPLLVGEFLKSECGKIVQVNGAVEDVAHASCEDWEAFSKACYHLGNRHTKIQVGERWLRIKPDHVLEDMLHMLGLIVSHEDAVFVPESGAYSSGGNSSGGNSHGHSHH</sequence>
<keyword evidence="4 5" id="KW-0143">Chaperone</keyword>
<dbReference type="SMART" id="SM00988">
    <property type="entry name" value="UreE_N"/>
    <property type="match status" value="1"/>
</dbReference>
<reference evidence="7 8" key="1">
    <citation type="submission" date="2016-06" db="EMBL/GenBank/DDBJ databases">
        <title>The sequenced genome of the ice-adhering bacterium Marinomonas primoryensis, from Antarctica.</title>
        <authorList>
            <person name="Graham L."/>
            <person name="Vance T.D.R."/>
            <person name="Davies P.L."/>
        </authorList>
    </citation>
    <scope>NUCLEOTIDE SEQUENCE [LARGE SCALE GENOMIC DNA]</scope>
    <source>
        <strain evidence="7 8">AceL</strain>
    </source>
</reference>
<dbReference type="GO" id="GO:0065003">
    <property type="term" value="P:protein-containing complex assembly"/>
    <property type="evidence" value="ECO:0007669"/>
    <property type="project" value="InterPro"/>
</dbReference>
<evidence type="ECO:0000256" key="2">
    <source>
        <dbReference type="ARBA" id="ARBA00022490"/>
    </source>
</evidence>
<dbReference type="Proteomes" id="UP000249898">
    <property type="component" value="Chromosome"/>
</dbReference>
<dbReference type="GO" id="GO:0005737">
    <property type="term" value="C:cytoplasm"/>
    <property type="evidence" value="ECO:0007669"/>
    <property type="project" value="UniProtKB-SubCell"/>
</dbReference>
<dbReference type="Gene3D" id="3.30.70.790">
    <property type="entry name" value="UreE, C-terminal domain"/>
    <property type="match status" value="1"/>
</dbReference>
<evidence type="ECO:0000259" key="6">
    <source>
        <dbReference type="SMART" id="SM00988"/>
    </source>
</evidence>
<dbReference type="SUPFAM" id="SSF69287">
    <property type="entry name" value="Urease metallochaperone UreE, N-terminal domain"/>
    <property type="match status" value="1"/>
</dbReference>
<evidence type="ECO:0000313" key="8">
    <source>
        <dbReference type="Proteomes" id="UP000249898"/>
    </source>
</evidence>
<gene>
    <name evidence="5" type="primary">ureE</name>
    <name evidence="7" type="ORF">A8139_06880</name>
</gene>
<keyword evidence="3 5" id="KW-0533">Nickel</keyword>
<name>A0A2Z4PQL8_9GAMM</name>
<dbReference type="RefSeq" id="WP_112136768.1">
    <property type="nucleotide sequence ID" value="NZ_CP016181.1"/>
</dbReference>
<dbReference type="Gene3D" id="2.60.260.20">
    <property type="entry name" value="Urease metallochaperone UreE, N-terminal domain"/>
    <property type="match status" value="1"/>
</dbReference>
<dbReference type="InterPro" id="IPR007864">
    <property type="entry name" value="UreE_C_dom"/>
</dbReference>
<dbReference type="GO" id="GO:0051082">
    <property type="term" value="F:unfolded protein binding"/>
    <property type="evidence" value="ECO:0007669"/>
    <property type="project" value="UniProtKB-UniRule"/>
</dbReference>
<dbReference type="InterPro" id="IPR004029">
    <property type="entry name" value="UreE_N"/>
</dbReference>
<dbReference type="EMBL" id="CP016181">
    <property type="protein sequence ID" value="AWX99744.1"/>
    <property type="molecule type" value="Genomic_DNA"/>
</dbReference>
<evidence type="ECO:0000256" key="3">
    <source>
        <dbReference type="ARBA" id="ARBA00022596"/>
    </source>
</evidence>
<dbReference type="PIRSF" id="PIRSF036402">
    <property type="entry name" value="Ureas_acces_UreE"/>
    <property type="match status" value="1"/>
</dbReference>
<keyword evidence="2 5" id="KW-0963">Cytoplasm</keyword>
<dbReference type="SUPFAM" id="SSF69737">
    <property type="entry name" value="Urease metallochaperone UreE, C-terminal domain"/>
    <property type="match status" value="1"/>
</dbReference>
<comment type="function">
    <text evidence="5">Involved in urease metallocenter assembly. Binds nickel. Probably functions as a nickel donor during metallocenter assembly.</text>
</comment>
<evidence type="ECO:0000256" key="5">
    <source>
        <dbReference type="HAMAP-Rule" id="MF_00822"/>
    </source>
</evidence>
<comment type="similarity">
    <text evidence="5">Belongs to the UreE family.</text>
</comment>
<dbReference type="Pfam" id="PF05194">
    <property type="entry name" value="UreE_C"/>
    <property type="match status" value="1"/>
</dbReference>
<proteinExistence type="inferred from homology"/>
<protein>
    <recommendedName>
        <fullName evidence="5">Urease accessory protein UreE</fullName>
    </recommendedName>
</protein>
<dbReference type="GO" id="GO:0006457">
    <property type="term" value="P:protein folding"/>
    <property type="evidence" value="ECO:0007669"/>
    <property type="project" value="InterPro"/>
</dbReference>
<evidence type="ECO:0000256" key="1">
    <source>
        <dbReference type="ARBA" id="ARBA00004496"/>
    </source>
</evidence>
<dbReference type="GO" id="GO:0016151">
    <property type="term" value="F:nickel cation binding"/>
    <property type="evidence" value="ECO:0007669"/>
    <property type="project" value="UniProtKB-UniRule"/>
</dbReference>
<dbReference type="OrthoDB" id="5421304at2"/>
<organism evidence="7 8">
    <name type="scientific">Marinomonas primoryensis</name>
    <dbReference type="NCBI Taxonomy" id="178399"/>
    <lineage>
        <taxon>Bacteria</taxon>
        <taxon>Pseudomonadati</taxon>
        <taxon>Pseudomonadota</taxon>
        <taxon>Gammaproteobacteria</taxon>
        <taxon>Oceanospirillales</taxon>
        <taxon>Oceanospirillaceae</taxon>
        <taxon>Marinomonas</taxon>
    </lineage>
</organism>
<accession>A0A2Z4PQL8</accession>
<dbReference type="AlphaFoldDB" id="A0A2Z4PQL8"/>
<dbReference type="Pfam" id="PF02814">
    <property type="entry name" value="UreE_N"/>
    <property type="match status" value="1"/>
</dbReference>
<dbReference type="GO" id="GO:0019627">
    <property type="term" value="P:urea metabolic process"/>
    <property type="evidence" value="ECO:0007669"/>
    <property type="project" value="InterPro"/>
</dbReference>
<comment type="subcellular location">
    <subcellularLocation>
        <location evidence="1 5">Cytoplasm</location>
    </subcellularLocation>
</comment>
<dbReference type="InterPro" id="IPR036118">
    <property type="entry name" value="UreE_N_sf"/>
</dbReference>
<dbReference type="InterPro" id="IPR012406">
    <property type="entry name" value="UreE"/>
</dbReference>